<evidence type="ECO:0000259" key="1">
    <source>
        <dbReference type="Pfam" id="PF00109"/>
    </source>
</evidence>
<dbReference type="OrthoDB" id="3078238at2"/>
<dbReference type="Pfam" id="PF00109">
    <property type="entry name" value="ketoacyl-synt"/>
    <property type="match status" value="1"/>
</dbReference>
<keyword evidence="3" id="KW-1185">Reference proteome</keyword>
<name>A0A545U8U1_9GAMM</name>
<feature type="domain" description="Beta-ketoacyl synthase-like N-terminal" evidence="1">
    <location>
        <begin position="141"/>
        <end position="211"/>
    </location>
</feature>
<evidence type="ECO:0000313" key="2">
    <source>
        <dbReference type="EMBL" id="TQV85884.1"/>
    </source>
</evidence>
<dbReference type="RefSeq" id="WP_142932803.1">
    <property type="nucleotide sequence ID" value="NZ_ML660167.1"/>
</dbReference>
<dbReference type="AlphaFoldDB" id="A0A545U8U1"/>
<dbReference type="SUPFAM" id="SSF53901">
    <property type="entry name" value="Thiolase-like"/>
    <property type="match status" value="1"/>
</dbReference>
<evidence type="ECO:0000313" key="3">
    <source>
        <dbReference type="Proteomes" id="UP000315439"/>
    </source>
</evidence>
<gene>
    <name evidence="2" type="ORF">FLL46_18345</name>
</gene>
<dbReference type="EMBL" id="VIKS01000011">
    <property type="protein sequence ID" value="TQV85884.1"/>
    <property type="molecule type" value="Genomic_DNA"/>
</dbReference>
<dbReference type="GO" id="GO:0016746">
    <property type="term" value="F:acyltransferase activity"/>
    <property type="evidence" value="ECO:0007669"/>
    <property type="project" value="InterPro"/>
</dbReference>
<dbReference type="InterPro" id="IPR014030">
    <property type="entry name" value="Ketoacyl_synth_N"/>
</dbReference>
<protein>
    <recommendedName>
        <fullName evidence="1">Beta-ketoacyl synthase-like N-terminal domain-containing protein</fullName>
    </recommendedName>
</protein>
<reference evidence="2 3" key="1">
    <citation type="submission" date="2019-07" db="EMBL/GenBank/DDBJ databases">
        <title>Draft genome for Aliikangiella sp. M105.</title>
        <authorList>
            <person name="Wang G."/>
        </authorList>
    </citation>
    <scope>NUCLEOTIDE SEQUENCE [LARGE SCALE GENOMIC DNA]</scope>
    <source>
        <strain evidence="2 3">M105</strain>
    </source>
</reference>
<dbReference type="Proteomes" id="UP000315439">
    <property type="component" value="Unassembled WGS sequence"/>
</dbReference>
<dbReference type="Gene3D" id="3.40.47.10">
    <property type="match status" value="1"/>
</dbReference>
<proteinExistence type="predicted"/>
<dbReference type="InterPro" id="IPR016039">
    <property type="entry name" value="Thiolase-like"/>
</dbReference>
<accession>A0A545U8U1</accession>
<sequence length="351" mass="38104">MKNKTQIFILGAGMITPVGIDSNMTIASIQAGISKIEVTAEHDCYAEPFKLATVPEDALPPLNDKLNAQGLTSRYRRLLRLASPALIEVMQSYSEDEPLPLFLAGPETLPGRASVLQRSFIERLSIQTGVKFNQQLSRIFSTGRAGGFQAIDMVFRYFEATGADYALVGGLDTHLDLHLLGTLDRESRILTDDRKDGFIPGEAAGFLLLVSENARQRMGNVSLPELFMPGFGNESGHRYSEQPYTGDGLSEAVRLAVLSAKGRRVSTIFSSLNGEHFGAKEYGVAITRNSDTISENINLEHPADCFGDIGAAFVPVLSSLAIHQHINSKHNQSSLLYCSSEGALRGAMLIA</sequence>
<organism evidence="2 3">
    <name type="scientific">Aliikangiella coralliicola</name>
    <dbReference type="NCBI Taxonomy" id="2592383"/>
    <lineage>
        <taxon>Bacteria</taxon>
        <taxon>Pseudomonadati</taxon>
        <taxon>Pseudomonadota</taxon>
        <taxon>Gammaproteobacteria</taxon>
        <taxon>Oceanospirillales</taxon>
        <taxon>Pleioneaceae</taxon>
        <taxon>Aliikangiella</taxon>
    </lineage>
</organism>
<comment type="caution">
    <text evidence="2">The sequence shown here is derived from an EMBL/GenBank/DDBJ whole genome shotgun (WGS) entry which is preliminary data.</text>
</comment>